<evidence type="ECO:0000313" key="4">
    <source>
        <dbReference type="Proteomes" id="UP001152797"/>
    </source>
</evidence>
<keyword evidence="4" id="KW-1185">Reference proteome</keyword>
<accession>A0A9P1GC28</accession>
<dbReference type="EMBL" id="CAMXCT020004144">
    <property type="protein sequence ID" value="CAL1161230.1"/>
    <property type="molecule type" value="Genomic_DNA"/>
</dbReference>
<reference evidence="3" key="2">
    <citation type="submission" date="2024-04" db="EMBL/GenBank/DDBJ databases">
        <authorList>
            <person name="Chen Y."/>
            <person name="Shah S."/>
            <person name="Dougan E. K."/>
            <person name="Thang M."/>
            <person name="Chan C."/>
        </authorList>
    </citation>
    <scope>NUCLEOTIDE SEQUENCE [LARGE SCALE GENOMIC DNA]</scope>
</reference>
<dbReference type="Proteomes" id="UP001152797">
    <property type="component" value="Unassembled WGS sequence"/>
</dbReference>
<feature type="region of interest" description="Disordered" evidence="1">
    <location>
        <begin position="54"/>
        <end position="104"/>
    </location>
</feature>
<dbReference type="EMBL" id="CAMXCT030004144">
    <property type="protein sequence ID" value="CAL4795167.1"/>
    <property type="molecule type" value="Genomic_DNA"/>
</dbReference>
<protein>
    <submittedName>
        <fullName evidence="2">Uncharacterized protein</fullName>
    </submittedName>
</protein>
<evidence type="ECO:0000313" key="2">
    <source>
        <dbReference type="EMBL" id="CAI4007855.1"/>
    </source>
</evidence>
<comment type="caution">
    <text evidence="2">The sequence shown here is derived from an EMBL/GenBank/DDBJ whole genome shotgun (WGS) entry which is preliminary data.</text>
</comment>
<evidence type="ECO:0000256" key="1">
    <source>
        <dbReference type="SAM" id="MobiDB-lite"/>
    </source>
</evidence>
<sequence>MAAELPIDDEVAHGNMPAKGTKVAKLVATAKGFLPECKVQDFPPEPEMACMKMAMDGHGVQAGSASKPEKRLTKKTPQPAEGSTVKEPSQPSQPAKAIAEENSQPKIMLAEAVDSSQSMAESETASQISLQEISSSCQFKDSTRKKASNGSQACKGCAHGNPEHLGCQLQFWLGQNGQLQ</sequence>
<dbReference type="EMBL" id="CAMXCT010004144">
    <property type="protein sequence ID" value="CAI4007855.1"/>
    <property type="molecule type" value="Genomic_DNA"/>
</dbReference>
<organism evidence="2">
    <name type="scientific">Cladocopium goreaui</name>
    <dbReference type="NCBI Taxonomy" id="2562237"/>
    <lineage>
        <taxon>Eukaryota</taxon>
        <taxon>Sar</taxon>
        <taxon>Alveolata</taxon>
        <taxon>Dinophyceae</taxon>
        <taxon>Suessiales</taxon>
        <taxon>Symbiodiniaceae</taxon>
        <taxon>Cladocopium</taxon>
    </lineage>
</organism>
<name>A0A9P1GC28_9DINO</name>
<dbReference type="AlphaFoldDB" id="A0A9P1GC28"/>
<proteinExistence type="predicted"/>
<evidence type="ECO:0000313" key="3">
    <source>
        <dbReference type="EMBL" id="CAL1161230.1"/>
    </source>
</evidence>
<gene>
    <name evidence="2" type="ORF">C1SCF055_LOCUS33377</name>
</gene>
<reference evidence="2" key="1">
    <citation type="submission" date="2022-10" db="EMBL/GenBank/DDBJ databases">
        <authorList>
            <person name="Chen Y."/>
            <person name="Dougan E. K."/>
            <person name="Chan C."/>
            <person name="Rhodes N."/>
            <person name="Thang M."/>
        </authorList>
    </citation>
    <scope>NUCLEOTIDE SEQUENCE</scope>
</reference>